<proteinExistence type="predicted"/>
<name>A0A4Y2LN88_ARAVE</name>
<dbReference type="Proteomes" id="UP000499080">
    <property type="component" value="Unassembled WGS sequence"/>
</dbReference>
<evidence type="ECO:0000256" key="1">
    <source>
        <dbReference type="SAM" id="SignalP"/>
    </source>
</evidence>
<reference evidence="2 3" key="1">
    <citation type="journal article" date="2019" name="Sci. Rep.">
        <title>Orb-weaving spider Araneus ventricosus genome elucidates the spidroin gene catalogue.</title>
        <authorList>
            <person name="Kono N."/>
            <person name="Nakamura H."/>
            <person name="Ohtoshi R."/>
            <person name="Moran D.A.P."/>
            <person name="Shinohara A."/>
            <person name="Yoshida Y."/>
            <person name="Fujiwara M."/>
            <person name="Mori M."/>
            <person name="Tomita M."/>
            <person name="Arakawa K."/>
        </authorList>
    </citation>
    <scope>NUCLEOTIDE SEQUENCE [LARGE SCALE GENOMIC DNA]</scope>
</reference>
<dbReference type="AlphaFoldDB" id="A0A4Y2LN88"/>
<sequence>MNRLHLLAKGVVCSKGNQKLPSVCILLLSLLPTVADFDNMRPQTQNCFEAPSTTQCLKFSTGVALQFTLEYISWRLPRFRSEASAFNACAENRNHNECTNMARSPTEDNTKSLFSKNELYLRYSTKTG</sequence>
<accession>A0A4Y2LN88</accession>
<keyword evidence="3" id="KW-1185">Reference proteome</keyword>
<evidence type="ECO:0000313" key="2">
    <source>
        <dbReference type="EMBL" id="GBN16251.1"/>
    </source>
</evidence>
<evidence type="ECO:0000313" key="3">
    <source>
        <dbReference type="Proteomes" id="UP000499080"/>
    </source>
</evidence>
<gene>
    <name evidence="2" type="ORF">AVEN_80151_1</name>
</gene>
<organism evidence="2 3">
    <name type="scientific">Araneus ventricosus</name>
    <name type="common">Orbweaver spider</name>
    <name type="synonym">Epeira ventricosa</name>
    <dbReference type="NCBI Taxonomy" id="182803"/>
    <lineage>
        <taxon>Eukaryota</taxon>
        <taxon>Metazoa</taxon>
        <taxon>Ecdysozoa</taxon>
        <taxon>Arthropoda</taxon>
        <taxon>Chelicerata</taxon>
        <taxon>Arachnida</taxon>
        <taxon>Araneae</taxon>
        <taxon>Araneomorphae</taxon>
        <taxon>Entelegynae</taxon>
        <taxon>Araneoidea</taxon>
        <taxon>Araneidae</taxon>
        <taxon>Araneus</taxon>
    </lineage>
</organism>
<comment type="caution">
    <text evidence="2">The sequence shown here is derived from an EMBL/GenBank/DDBJ whole genome shotgun (WGS) entry which is preliminary data.</text>
</comment>
<keyword evidence="1" id="KW-0732">Signal</keyword>
<feature type="chain" id="PRO_5021371179" evidence="1">
    <location>
        <begin position="37"/>
        <end position="128"/>
    </location>
</feature>
<protein>
    <submittedName>
        <fullName evidence="2">Uncharacterized protein</fullName>
    </submittedName>
</protein>
<dbReference type="EMBL" id="BGPR01006122">
    <property type="protein sequence ID" value="GBN16251.1"/>
    <property type="molecule type" value="Genomic_DNA"/>
</dbReference>
<feature type="signal peptide" evidence="1">
    <location>
        <begin position="1"/>
        <end position="36"/>
    </location>
</feature>